<evidence type="ECO:0000313" key="1">
    <source>
        <dbReference type="EMBL" id="AMQ66614.1"/>
    </source>
</evidence>
<dbReference type="Proteomes" id="UP000201588">
    <property type="component" value="Segment"/>
</dbReference>
<dbReference type="GeneID" id="28799499"/>
<dbReference type="EMBL" id="KU640380">
    <property type="protein sequence ID" value="AMQ66614.1"/>
    <property type="molecule type" value="Genomic_DNA"/>
</dbReference>
<dbReference type="KEGG" id="vg:28799499"/>
<keyword evidence="2" id="KW-1185">Reference proteome</keyword>
<dbReference type="RefSeq" id="YP_009275304.1">
    <property type="nucleotide sequence ID" value="NC_030925.1"/>
</dbReference>
<protein>
    <submittedName>
        <fullName evidence="1">Baseplate-like protein</fullName>
    </submittedName>
</protein>
<name>A0A142F1F7_9CAUD</name>
<organism evidence="1 2">
    <name type="scientific">Bacillus phage Shbh1</name>
    <dbReference type="NCBI Taxonomy" id="1796992"/>
    <lineage>
        <taxon>Viruses</taxon>
        <taxon>Duplodnaviria</taxon>
        <taxon>Heunggongvirae</taxon>
        <taxon>Uroviricota</taxon>
        <taxon>Caudoviricetes</taxon>
        <taxon>Herelleviridae</taxon>
        <taxon>Bastillevirinae</taxon>
        <taxon>Shalavirus</taxon>
        <taxon>Shalavirus Shbh1</taxon>
    </lineage>
</organism>
<accession>A0A142F1F7</accession>
<evidence type="ECO:0000313" key="2">
    <source>
        <dbReference type="Proteomes" id="UP000201588"/>
    </source>
</evidence>
<proteinExistence type="predicted"/>
<dbReference type="OrthoDB" id="5058at10239"/>
<reference evidence="1 2" key="1">
    <citation type="submission" date="2016-01" db="EMBL/GenBank/DDBJ databases">
        <title>Isolation and characterization of bacteriophages from East Africa Rift Valley soda lakes.</title>
        <authorList>
            <person name="van Zyl L.J."/>
            <person name="Nemavhulani S."/>
            <person name="Cowan D.A."/>
            <person name="Trindade M.I."/>
        </authorList>
    </citation>
    <scope>NUCLEOTIDE SEQUENCE [LARGE SCALE GENOMIC DNA]</scope>
</reference>
<sequence>MSFLNHLLPAWKRTLFGNSANAAILSAINTELINSEKETVDSKILLILATSTGEWLDYFGEVFGVFRRDNENDDDYRDRIIEYVKTERGTIPAIIKAIRDFLQDDECSIDIYEPYTNVFFLNKSKLNGPDHILGYYYTVAVIDVRISRPFPVDAVIEVINAFKPAGVTLFISYHPGSDPNAKVVDIPLSDIESQPFKRRLRIMNGMDNIVRGHLSLTEKLRLDNDPSDVFILNKSKLNSLDRLAGSFSVFRSTYNLATYSLDDLTFTTNTTMIEVLDETIEASEDFYTKTKWKDSSYAEQPVNDSPFHLYMTLDLFTYLETNYPSQLRDVRPDGIYNRDTYLELVGNPSLQYLMRATTSPNSPVQYDTQMLNFHTNEWDTIYSGNMTFAFQDRKDELDSLEPYLSESGLVFTRFKFNQGNIPYNFQLYFFELSFYKHLGVKQLLYLSFYKNIMGRSGDHNPTIAMTNGTFERYDRPTAGSYEPMAFYINMSPETVDTVDVDSLRITNITTVTELEE</sequence>